<evidence type="ECO:0000256" key="1">
    <source>
        <dbReference type="SAM" id="Phobius"/>
    </source>
</evidence>
<keyword evidence="1" id="KW-1133">Transmembrane helix</keyword>
<dbReference type="EMBL" id="MN740648">
    <property type="protein sequence ID" value="QHS79571.1"/>
    <property type="molecule type" value="Genomic_DNA"/>
</dbReference>
<proteinExistence type="predicted"/>
<accession>A0A6C0AJQ7</accession>
<feature type="transmembrane region" description="Helical" evidence="1">
    <location>
        <begin position="79"/>
        <end position="99"/>
    </location>
</feature>
<sequence length="147" mass="15785">MEAFTYTGVIFACLTVGSLVIMMATTFSKCGKTNFLVSLKNGAITAAAPSLMYLLASFLTVIREPFKNFFVSLGLNEDTALKVGIGYILMLVLWPMTVWTVHDSETKVCVATADEMSKFKTDLLAKLNAKKHADAAASAPVVPPPTA</sequence>
<keyword evidence="1" id="KW-0812">Transmembrane</keyword>
<protein>
    <submittedName>
        <fullName evidence="2">Uncharacterized protein</fullName>
    </submittedName>
</protein>
<name>A0A6C0AJQ7_9ZZZZ</name>
<evidence type="ECO:0000313" key="2">
    <source>
        <dbReference type="EMBL" id="QHS79571.1"/>
    </source>
</evidence>
<organism evidence="2">
    <name type="scientific">viral metagenome</name>
    <dbReference type="NCBI Taxonomy" id="1070528"/>
    <lineage>
        <taxon>unclassified sequences</taxon>
        <taxon>metagenomes</taxon>
        <taxon>organismal metagenomes</taxon>
    </lineage>
</organism>
<reference evidence="2" key="1">
    <citation type="journal article" date="2020" name="Nature">
        <title>Giant virus diversity and host interactions through global metagenomics.</title>
        <authorList>
            <person name="Schulz F."/>
            <person name="Roux S."/>
            <person name="Paez-Espino D."/>
            <person name="Jungbluth S."/>
            <person name="Walsh D.A."/>
            <person name="Denef V.J."/>
            <person name="McMahon K.D."/>
            <person name="Konstantinidis K.T."/>
            <person name="Eloe-Fadrosh E.A."/>
            <person name="Kyrpides N.C."/>
            <person name="Woyke T."/>
        </authorList>
    </citation>
    <scope>NUCLEOTIDE SEQUENCE</scope>
    <source>
        <strain evidence="2">GVMAG-S-1035237-23</strain>
    </source>
</reference>
<dbReference type="AlphaFoldDB" id="A0A6C0AJQ7"/>
<feature type="transmembrane region" description="Helical" evidence="1">
    <location>
        <begin position="39"/>
        <end position="59"/>
    </location>
</feature>
<keyword evidence="1" id="KW-0472">Membrane</keyword>
<feature type="transmembrane region" description="Helical" evidence="1">
    <location>
        <begin position="6"/>
        <end position="27"/>
    </location>
</feature>